<organism evidence="4 5">
    <name type="scientific">Podila minutissima</name>
    <dbReference type="NCBI Taxonomy" id="64525"/>
    <lineage>
        <taxon>Eukaryota</taxon>
        <taxon>Fungi</taxon>
        <taxon>Fungi incertae sedis</taxon>
        <taxon>Mucoromycota</taxon>
        <taxon>Mortierellomycotina</taxon>
        <taxon>Mortierellomycetes</taxon>
        <taxon>Mortierellales</taxon>
        <taxon>Mortierellaceae</taxon>
        <taxon>Podila</taxon>
    </lineage>
</organism>
<feature type="domain" description="Yeast cell wall synthesis Kre9/Knh1-like N-terminal" evidence="3">
    <location>
        <begin position="28"/>
        <end position="105"/>
    </location>
</feature>
<evidence type="ECO:0000313" key="5">
    <source>
        <dbReference type="Proteomes" id="UP000696485"/>
    </source>
</evidence>
<keyword evidence="5" id="KW-1185">Reference proteome</keyword>
<dbReference type="PROSITE" id="PS51257">
    <property type="entry name" value="PROKAR_LIPOPROTEIN"/>
    <property type="match status" value="1"/>
</dbReference>
<dbReference type="Pfam" id="PF10342">
    <property type="entry name" value="Kre9_KNH"/>
    <property type="match status" value="1"/>
</dbReference>
<keyword evidence="1 2" id="KW-0732">Signal</keyword>
<dbReference type="Proteomes" id="UP000696485">
    <property type="component" value="Unassembled WGS sequence"/>
</dbReference>
<sequence>MRFSVIAIAATLLSACSVMAQQAYPTAPISTTKWNAGAEVTIKWKLNAPATKTPLTVDLLTGTSAASQHVVKTLGTGTAGGTSLKVSLPANLASGWYSIRIGDSYSAFFTIVGKGPVPTIPAPPSVNATTTLLPTSARPNITATTLALRTTSSTATATVPPTPITTSGASALARASAAGLAVTAVVAAVLTY</sequence>
<feature type="chain" id="PRO_5040112055" description="Yeast cell wall synthesis Kre9/Knh1-like N-terminal domain-containing protein" evidence="2">
    <location>
        <begin position="21"/>
        <end position="192"/>
    </location>
</feature>
<name>A0A9P5VQV1_9FUNG</name>
<evidence type="ECO:0000256" key="1">
    <source>
        <dbReference type="ARBA" id="ARBA00022729"/>
    </source>
</evidence>
<reference evidence="4" key="1">
    <citation type="journal article" date="2020" name="Fungal Divers.">
        <title>Resolving the Mortierellaceae phylogeny through synthesis of multi-gene phylogenetics and phylogenomics.</title>
        <authorList>
            <person name="Vandepol N."/>
            <person name="Liber J."/>
            <person name="Desiro A."/>
            <person name="Na H."/>
            <person name="Kennedy M."/>
            <person name="Barry K."/>
            <person name="Grigoriev I.V."/>
            <person name="Miller A.N."/>
            <person name="O'Donnell K."/>
            <person name="Stajich J.E."/>
            <person name="Bonito G."/>
        </authorList>
    </citation>
    <scope>NUCLEOTIDE SEQUENCE</scope>
    <source>
        <strain evidence="4">NVP1</strain>
    </source>
</reference>
<evidence type="ECO:0000313" key="4">
    <source>
        <dbReference type="EMBL" id="KAF9337445.1"/>
    </source>
</evidence>
<comment type="caution">
    <text evidence="4">The sequence shown here is derived from an EMBL/GenBank/DDBJ whole genome shotgun (WGS) entry which is preliminary data.</text>
</comment>
<dbReference type="InterPro" id="IPR052982">
    <property type="entry name" value="SRP1/TIP1-like"/>
</dbReference>
<dbReference type="PANTHER" id="PTHR40633">
    <property type="entry name" value="MATRIX PROTEIN, PUTATIVE (AFU_ORTHOLOGUE AFUA_8G05410)-RELATED"/>
    <property type="match status" value="1"/>
</dbReference>
<evidence type="ECO:0000256" key="2">
    <source>
        <dbReference type="SAM" id="SignalP"/>
    </source>
</evidence>
<accession>A0A9P5VQV1</accession>
<protein>
    <recommendedName>
        <fullName evidence="3">Yeast cell wall synthesis Kre9/Knh1-like N-terminal domain-containing protein</fullName>
    </recommendedName>
</protein>
<gene>
    <name evidence="4" type="ORF">BG006_004679</name>
</gene>
<evidence type="ECO:0000259" key="3">
    <source>
        <dbReference type="Pfam" id="PF10342"/>
    </source>
</evidence>
<dbReference type="InterPro" id="IPR018466">
    <property type="entry name" value="Kre9/Knh1-like_N"/>
</dbReference>
<dbReference type="PANTHER" id="PTHR40633:SF1">
    <property type="entry name" value="GPI ANCHORED SERINE-THREONINE RICH PROTEIN (AFU_ORTHOLOGUE AFUA_1G03630)"/>
    <property type="match status" value="1"/>
</dbReference>
<dbReference type="EMBL" id="JAAAUY010000026">
    <property type="protein sequence ID" value="KAF9337445.1"/>
    <property type="molecule type" value="Genomic_DNA"/>
</dbReference>
<dbReference type="AlphaFoldDB" id="A0A9P5VQV1"/>
<proteinExistence type="predicted"/>
<feature type="signal peptide" evidence="2">
    <location>
        <begin position="1"/>
        <end position="20"/>
    </location>
</feature>